<protein>
    <submittedName>
        <fullName evidence="1">Uncharacterized protein</fullName>
    </submittedName>
</protein>
<dbReference type="EMBL" id="JANBUJ010000544">
    <property type="protein sequence ID" value="KAJ2771391.1"/>
    <property type="molecule type" value="Genomic_DNA"/>
</dbReference>
<dbReference type="Proteomes" id="UP001140234">
    <property type="component" value="Unassembled WGS sequence"/>
</dbReference>
<name>A0ACC1K1Q3_9FUNG</name>
<comment type="caution">
    <text evidence="1">The sequence shown here is derived from an EMBL/GenBank/DDBJ whole genome shotgun (WGS) entry which is preliminary data.</text>
</comment>
<accession>A0ACC1K1Q3</accession>
<keyword evidence="2" id="KW-1185">Reference proteome</keyword>
<organism evidence="1 2">
    <name type="scientific">Coemansia nantahalensis</name>
    <dbReference type="NCBI Taxonomy" id="2789366"/>
    <lineage>
        <taxon>Eukaryota</taxon>
        <taxon>Fungi</taxon>
        <taxon>Fungi incertae sedis</taxon>
        <taxon>Zoopagomycota</taxon>
        <taxon>Kickxellomycotina</taxon>
        <taxon>Kickxellomycetes</taxon>
        <taxon>Kickxellales</taxon>
        <taxon>Kickxellaceae</taxon>
        <taxon>Coemansia</taxon>
    </lineage>
</organism>
<reference evidence="1" key="1">
    <citation type="submission" date="2022-07" db="EMBL/GenBank/DDBJ databases">
        <title>Phylogenomic reconstructions and comparative analyses of Kickxellomycotina fungi.</title>
        <authorList>
            <person name="Reynolds N.K."/>
            <person name="Stajich J.E."/>
            <person name="Barry K."/>
            <person name="Grigoriev I.V."/>
            <person name="Crous P."/>
            <person name="Smith M.E."/>
        </authorList>
    </citation>
    <scope>NUCLEOTIDE SEQUENCE</scope>
    <source>
        <strain evidence="1">CBS 109366</strain>
    </source>
</reference>
<evidence type="ECO:0000313" key="2">
    <source>
        <dbReference type="Proteomes" id="UP001140234"/>
    </source>
</evidence>
<sequence>MRTAKHEKVRKLKPDVSARNSNKKKKNRAQGGQPASHAGAGAAAASGEEALERERLERRRAARARFNAVSDVCHSLRSMVDEERDALAEAATVTAVAAAAATAAGAGGSRPASPTGSAGAGGALQAQGRAKDTDASGLIDGIVEQVTVWCEGYQFPLAEVYEDLTFDFPADAFPYDDNQDPLDPALLLPALQMSKAFISLPAPSFPLLGNITSELIATHTYPTCQHTKADHPTPSELETQRLIFNSQLQKWRGEYKRSFEREMEPVWQITQLLLKSAQRIETMRVRLFARGCRTNREQFLQTIRSRTQPFSEFWTRASEAYRTGRAAAAVSEGDEQSGPKTAAQLAEEVDALVHTHLDNVLEVSASWSRTFLESYYGVAREFARELETILGECITMCDRRAQGLKYPPPLTLQPQLAKARSAVACLLPQLEARVERIQQVVRERNSDIFSLAEDIRASWAEASGATVQTKLARAAHKDFRKRMRRIEHQQQVGVIGWAMRELEHLLTAPDVAAVVVDCLELLMTEAEILERAVGQVFVRKLEPTTEDLREQRQDIIDDFTEGLLTGREELAGIIGKLMLKEAWRILEANISLQRQKALLNEGGSGGGSGKGKKNKPPYAAGNAGGSSQSAVAAAAAVAVEIAAQEERVLAMADQIDAELLAVDDGDAGGGKKRRKNKKKKSKKNKKAGKQPVSPTDASGGKAAVAEPQAPGVPKAATSASDDVAAAKASRSRRGTNAARYVPGVGFVADDGVNATSPQLIASSSLRMSPSGSATTGPARAQATTARSAANGRMSPMGAARLVSPMSRPHSPLVSAVAATQSVADSERRPGSSLSSAAPAPLDREALAGLQSALLAGPAEAMEPAVSGLAYDNLVSLTLSALTERRRLTDVAAKWHGSVNSVLQTYDAIASQMESFKNLCEAHDGEAARLTALLAQAAQEAQGWHDRYDRLAEELRQLKVARGVSADSVRSEPPSSARSDPANEPTSPPSQPLPPDLQGWARLGPQQPARQPQQQQQPPQQFPLGFGSVMGAQYGGGFGQQFPGLLPHGSGAAGFMSAPTFATAHSAADQLMRFPVSQALQQQQQQQLAGMMLGASDLAASRARDGGALAATSSSLLTALNAASQPL</sequence>
<evidence type="ECO:0000313" key="1">
    <source>
        <dbReference type="EMBL" id="KAJ2771391.1"/>
    </source>
</evidence>
<gene>
    <name evidence="1" type="ORF">IWQ57_002234</name>
</gene>
<proteinExistence type="predicted"/>